<dbReference type="Proteomes" id="UP000008076">
    <property type="component" value="Unassembled WGS sequence"/>
</dbReference>
<feature type="compositionally biased region" description="Polar residues" evidence="1">
    <location>
        <begin position="145"/>
        <end position="165"/>
    </location>
</feature>
<dbReference type="OrthoDB" id="30214at2759"/>
<accession>B0E7Q7</accession>
<feature type="compositionally biased region" description="Basic and acidic residues" evidence="1">
    <location>
        <begin position="224"/>
        <end position="267"/>
    </location>
</feature>
<dbReference type="GeneID" id="5879317"/>
<reference evidence="3" key="1">
    <citation type="submission" date="2007-12" db="EMBL/GenBank/DDBJ databases">
        <title>Annotation of Entamoeba dispar SAW760.</title>
        <authorList>
            <person name="Lorenzi H."/>
            <person name="Inman J."/>
            <person name="Schobel S."/>
            <person name="Amedeo P."/>
            <person name="Caler E."/>
        </authorList>
    </citation>
    <scope>NUCLEOTIDE SEQUENCE [LARGE SCALE GENOMIC DNA]</scope>
    <source>
        <strain evidence="3">ATCC PRA-260 / SAW760</strain>
    </source>
</reference>
<sequence length="274" mass="31226">MQNYYEFFVQIQSQLKDILIIPHFSQNKLILVDVISSNKIGQIQINGNCSILCVDGNKSDSFDNELIGQKIFEFFSQPIPVKCSILDQPLSVIDQGANYSQNHQGPISEIQPTLQRKTYSTIPERYQLPPQPNFLSPLSLQTKLSQVSQNTSQMNVSQGSGQGTFPPTRKQKVTKDKKMSMSKVKQVNDTELKTSTTKRHKEKVSNVDPSPPSHRIDNSNQLPVDDKCRWSPIKPESKKTSPQKIEHKEKKDQKEKRDAKEQTEGSKFKVLKKR</sequence>
<evidence type="ECO:0000256" key="1">
    <source>
        <dbReference type="SAM" id="MobiDB-lite"/>
    </source>
</evidence>
<evidence type="ECO:0000313" key="2">
    <source>
        <dbReference type="EMBL" id="EDR29438.1"/>
    </source>
</evidence>
<proteinExistence type="predicted"/>
<name>B0E7Q7_ENTDS</name>
<dbReference type="AlphaFoldDB" id="B0E7Q7"/>
<dbReference type="OMA" id="IQINGNC"/>
<keyword evidence="3" id="KW-1185">Reference proteome</keyword>
<organism evidence="3">
    <name type="scientific">Entamoeba dispar (strain ATCC PRA-260 / SAW760)</name>
    <dbReference type="NCBI Taxonomy" id="370354"/>
    <lineage>
        <taxon>Eukaryota</taxon>
        <taxon>Amoebozoa</taxon>
        <taxon>Evosea</taxon>
        <taxon>Archamoebae</taxon>
        <taxon>Mastigamoebida</taxon>
        <taxon>Entamoebidae</taxon>
        <taxon>Entamoeba</taxon>
    </lineage>
</organism>
<feature type="region of interest" description="Disordered" evidence="1">
    <location>
        <begin position="145"/>
        <end position="274"/>
    </location>
</feature>
<dbReference type="KEGG" id="edi:EDI_325800"/>
<dbReference type="eggNOG" id="ENOG502RH8A">
    <property type="taxonomic scope" value="Eukaryota"/>
</dbReference>
<evidence type="ECO:0000313" key="3">
    <source>
        <dbReference type="Proteomes" id="UP000008076"/>
    </source>
</evidence>
<gene>
    <name evidence="2" type="ORF">EDI_325800</name>
</gene>
<dbReference type="EMBL" id="DS548069">
    <property type="protein sequence ID" value="EDR29438.1"/>
    <property type="molecule type" value="Genomic_DNA"/>
</dbReference>
<protein>
    <submittedName>
        <fullName evidence="2">Uncharacterized protein</fullName>
    </submittedName>
</protein>
<dbReference type="VEuPathDB" id="AmoebaDB:EDI_325800"/>
<dbReference type="RefSeq" id="XP_001734407.1">
    <property type="nucleotide sequence ID" value="XM_001734355.1"/>
</dbReference>